<accession>A0ABU1DI00</accession>
<sequence length="63" mass="6773">MHAFEIGATAQFLGSPVGAKSQPAEIIAQLPAEEGQPGYHVRCLGDGRIRHVRESELQSADDE</sequence>
<gene>
    <name evidence="1" type="ORF">IHQ68_14050</name>
</gene>
<dbReference type="RefSeq" id="WP_309392885.1">
    <property type="nucleotide sequence ID" value="NZ_JADBEO010000031.1"/>
</dbReference>
<dbReference type="EMBL" id="JADBEO010000031">
    <property type="protein sequence ID" value="MDR4307742.1"/>
    <property type="molecule type" value="Genomic_DNA"/>
</dbReference>
<evidence type="ECO:0000313" key="2">
    <source>
        <dbReference type="Proteomes" id="UP001181622"/>
    </source>
</evidence>
<protein>
    <submittedName>
        <fullName evidence="1">Uncharacterized protein</fullName>
    </submittedName>
</protein>
<reference evidence="1" key="1">
    <citation type="submission" date="2020-10" db="EMBL/GenBank/DDBJ databases">
        <authorList>
            <person name="Abbas A."/>
            <person name="Razzaq R."/>
            <person name="Waqas M."/>
            <person name="Abbas N."/>
            <person name="Nielsen T.K."/>
            <person name="Hansen L.H."/>
            <person name="Hussain S."/>
            <person name="Shahid M."/>
        </authorList>
    </citation>
    <scope>NUCLEOTIDE SEQUENCE</scope>
    <source>
        <strain evidence="1">S14</strain>
    </source>
</reference>
<comment type="caution">
    <text evidence="1">The sequence shown here is derived from an EMBL/GenBank/DDBJ whole genome shotgun (WGS) entry which is preliminary data.</text>
</comment>
<proteinExistence type="predicted"/>
<name>A0ABU1DI00_9HYPH</name>
<organism evidence="1 2">
    <name type="scientific">Chelatococcus sambhunathii</name>
    <dbReference type="NCBI Taxonomy" id="363953"/>
    <lineage>
        <taxon>Bacteria</taxon>
        <taxon>Pseudomonadati</taxon>
        <taxon>Pseudomonadota</taxon>
        <taxon>Alphaproteobacteria</taxon>
        <taxon>Hyphomicrobiales</taxon>
        <taxon>Chelatococcaceae</taxon>
        <taxon>Chelatococcus</taxon>
    </lineage>
</organism>
<dbReference type="Proteomes" id="UP001181622">
    <property type="component" value="Unassembled WGS sequence"/>
</dbReference>
<evidence type="ECO:0000313" key="1">
    <source>
        <dbReference type="EMBL" id="MDR4307742.1"/>
    </source>
</evidence>
<keyword evidence="2" id="KW-1185">Reference proteome</keyword>